<sequence>MRLLVTYKRLTPRLKRERRAPLPPHDRWRCLVVYLQMTLDVVSDLKVTEGIIAALRVHSDYQIAALHHSWTSATSGLRGLFLITCRREAVGGRRRRRRLAPPLRGGAIIKLLPRFEKILDTRLQAVT</sequence>
<proteinExistence type="predicted"/>
<dbReference type="Proteomes" id="UP000299102">
    <property type="component" value="Unassembled WGS sequence"/>
</dbReference>
<dbReference type="OrthoDB" id="2152335at2759"/>
<protein>
    <submittedName>
        <fullName evidence="1">Uncharacterized protein</fullName>
    </submittedName>
</protein>
<reference evidence="1 2" key="1">
    <citation type="journal article" date="2019" name="Commun. Biol.">
        <title>The bagworm genome reveals a unique fibroin gene that provides high tensile strength.</title>
        <authorList>
            <person name="Kono N."/>
            <person name="Nakamura H."/>
            <person name="Ohtoshi R."/>
            <person name="Tomita M."/>
            <person name="Numata K."/>
            <person name="Arakawa K."/>
        </authorList>
    </citation>
    <scope>NUCLEOTIDE SEQUENCE [LARGE SCALE GENOMIC DNA]</scope>
</reference>
<accession>A0A4C1SZJ4</accession>
<evidence type="ECO:0000313" key="1">
    <source>
        <dbReference type="EMBL" id="GBP07304.1"/>
    </source>
</evidence>
<comment type="caution">
    <text evidence="1">The sequence shown here is derived from an EMBL/GenBank/DDBJ whole genome shotgun (WGS) entry which is preliminary data.</text>
</comment>
<evidence type="ECO:0000313" key="2">
    <source>
        <dbReference type="Proteomes" id="UP000299102"/>
    </source>
</evidence>
<keyword evidence="2" id="KW-1185">Reference proteome</keyword>
<name>A0A4C1SZJ4_EUMVA</name>
<organism evidence="1 2">
    <name type="scientific">Eumeta variegata</name>
    <name type="common">Bagworm moth</name>
    <name type="synonym">Eumeta japonica</name>
    <dbReference type="NCBI Taxonomy" id="151549"/>
    <lineage>
        <taxon>Eukaryota</taxon>
        <taxon>Metazoa</taxon>
        <taxon>Ecdysozoa</taxon>
        <taxon>Arthropoda</taxon>
        <taxon>Hexapoda</taxon>
        <taxon>Insecta</taxon>
        <taxon>Pterygota</taxon>
        <taxon>Neoptera</taxon>
        <taxon>Endopterygota</taxon>
        <taxon>Lepidoptera</taxon>
        <taxon>Glossata</taxon>
        <taxon>Ditrysia</taxon>
        <taxon>Tineoidea</taxon>
        <taxon>Psychidae</taxon>
        <taxon>Oiketicinae</taxon>
        <taxon>Eumeta</taxon>
    </lineage>
</organism>
<dbReference type="AlphaFoldDB" id="A0A4C1SZJ4"/>
<dbReference type="EMBL" id="BGZK01000025">
    <property type="protein sequence ID" value="GBP07304.1"/>
    <property type="molecule type" value="Genomic_DNA"/>
</dbReference>
<gene>
    <name evidence="1" type="ORF">EVAR_92167_1</name>
</gene>